<organism evidence="1 2">
    <name type="scientific">Meyerozyma guilliermondii (strain ATCC 6260 / CBS 566 / DSM 6381 / JCM 1539 / NBRC 10279 / NRRL Y-324)</name>
    <name type="common">Yeast</name>
    <name type="synonym">Candida guilliermondii</name>
    <dbReference type="NCBI Taxonomy" id="294746"/>
    <lineage>
        <taxon>Eukaryota</taxon>
        <taxon>Fungi</taxon>
        <taxon>Dikarya</taxon>
        <taxon>Ascomycota</taxon>
        <taxon>Saccharomycotina</taxon>
        <taxon>Pichiomycetes</taxon>
        <taxon>Debaryomycetaceae</taxon>
        <taxon>Meyerozyma</taxon>
    </lineage>
</organism>
<dbReference type="GeneID" id="5126578"/>
<name>A5DH51_PICGU</name>
<dbReference type="EMBL" id="CH408157">
    <property type="protein sequence ID" value="EDK38504.2"/>
    <property type="molecule type" value="Genomic_DNA"/>
</dbReference>
<reference evidence="1 2" key="1">
    <citation type="journal article" date="2009" name="Nature">
        <title>Evolution of pathogenicity and sexual reproduction in eight Candida genomes.</title>
        <authorList>
            <person name="Butler G."/>
            <person name="Rasmussen M.D."/>
            <person name="Lin M.F."/>
            <person name="Santos M.A."/>
            <person name="Sakthikumar S."/>
            <person name="Munro C.A."/>
            <person name="Rheinbay E."/>
            <person name="Grabherr M."/>
            <person name="Forche A."/>
            <person name="Reedy J.L."/>
            <person name="Agrafioti I."/>
            <person name="Arnaud M.B."/>
            <person name="Bates S."/>
            <person name="Brown A.J."/>
            <person name="Brunke S."/>
            <person name="Costanzo M.C."/>
            <person name="Fitzpatrick D.A."/>
            <person name="de Groot P.W."/>
            <person name="Harris D."/>
            <person name="Hoyer L.L."/>
            <person name="Hube B."/>
            <person name="Klis F.M."/>
            <person name="Kodira C."/>
            <person name="Lennard N."/>
            <person name="Logue M.E."/>
            <person name="Martin R."/>
            <person name="Neiman A.M."/>
            <person name="Nikolaou E."/>
            <person name="Quail M.A."/>
            <person name="Quinn J."/>
            <person name="Santos M.C."/>
            <person name="Schmitzberger F.F."/>
            <person name="Sherlock G."/>
            <person name="Shah P."/>
            <person name="Silverstein K.A."/>
            <person name="Skrzypek M.S."/>
            <person name="Soll D."/>
            <person name="Staggs R."/>
            <person name="Stansfield I."/>
            <person name="Stumpf M.P."/>
            <person name="Sudbery P.E."/>
            <person name="Srikantha T."/>
            <person name="Zeng Q."/>
            <person name="Berman J."/>
            <person name="Berriman M."/>
            <person name="Heitman J."/>
            <person name="Gow N.A."/>
            <person name="Lorenz M.C."/>
            <person name="Birren B.W."/>
            <person name="Kellis M."/>
            <person name="Cuomo C.A."/>
        </authorList>
    </citation>
    <scope>NUCLEOTIDE SEQUENCE [LARGE SCALE GENOMIC DNA]</scope>
    <source>
        <strain evidence="2">ATCC 6260 / CBS 566 / DSM 6381 / JCM 1539 / NBRC 10279 / NRRL Y-324</strain>
    </source>
</reference>
<dbReference type="SUPFAM" id="SSF52833">
    <property type="entry name" value="Thioredoxin-like"/>
    <property type="match status" value="1"/>
</dbReference>
<dbReference type="FunCoup" id="A5DH51">
    <property type="interactions" value="29"/>
</dbReference>
<dbReference type="InterPro" id="IPR036249">
    <property type="entry name" value="Thioredoxin-like_sf"/>
</dbReference>
<evidence type="ECO:0000313" key="2">
    <source>
        <dbReference type="Proteomes" id="UP000001997"/>
    </source>
</evidence>
<accession>A5DH51</accession>
<dbReference type="PROSITE" id="PS51354">
    <property type="entry name" value="GLUTAREDOXIN_2"/>
    <property type="match status" value="1"/>
</dbReference>
<gene>
    <name evidence="1" type="ORF">PGUG_02602</name>
</gene>
<dbReference type="HOGENOM" id="CLU_026126_7_2_1"/>
<dbReference type="Proteomes" id="UP000001997">
    <property type="component" value="Unassembled WGS sequence"/>
</dbReference>
<dbReference type="RefSeq" id="XP_001484873.2">
    <property type="nucleotide sequence ID" value="XM_001484823.1"/>
</dbReference>
<dbReference type="GO" id="GO:0015038">
    <property type="term" value="F:glutathione disulfide oxidoreductase activity"/>
    <property type="evidence" value="ECO:0007669"/>
    <property type="project" value="TreeGrafter"/>
</dbReference>
<proteinExistence type="predicted"/>
<dbReference type="KEGG" id="pgu:PGUG_02602"/>
<dbReference type="AlphaFoldDB" id="A5DH51"/>
<dbReference type="GO" id="GO:0005737">
    <property type="term" value="C:cytoplasm"/>
    <property type="evidence" value="ECO:0007669"/>
    <property type="project" value="TreeGrafter"/>
</dbReference>
<dbReference type="OrthoDB" id="418495at2759"/>
<dbReference type="InParanoid" id="A5DH51"/>
<evidence type="ECO:0000313" key="1">
    <source>
        <dbReference type="EMBL" id="EDK38504.2"/>
    </source>
</evidence>
<dbReference type="Gene3D" id="3.40.30.10">
    <property type="entry name" value="Glutaredoxin"/>
    <property type="match status" value="1"/>
</dbReference>
<dbReference type="eggNOG" id="KOG1752">
    <property type="taxonomic scope" value="Eukaryota"/>
</dbReference>
<protein>
    <submittedName>
        <fullName evidence="1">Uncharacterized protein</fullName>
    </submittedName>
</protein>
<dbReference type="OMA" id="RKWVPTI"/>
<dbReference type="PANTHER" id="PTHR45694:SF18">
    <property type="entry name" value="GLUTAREDOXIN-1-RELATED"/>
    <property type="match status" value="1"/>
</dbReference>
<dbReference type="STRING" id="294746.A5DH51"/>
<dbReference type="PANTHER" id="PTHR45694">
    <property type="entry name" value="GLUTAREDOXIN 2"/>
    <property type="match status" value="1"/>
</dbReference>
<dbReference type="GO" id="GO:0034599">
    <property type="term" value="P:cellular response to oxidative stress"/>
    <property type="evidence" value="ECO:0007669"/>
    <property type="project" value="TreeGrafter"/>
</dbReference>
<sequence length="146" mass="17278">MVPQFSTSCQMTDKFHAITPQFFSESENFRCHNNYSMTQFEEKARDLIKKHEYLMLSKSWCPDCHYAYKVWDSYGVRDKIHIIEFDKIPDQTEAKSLEDAFVALAGIKWVPTLFFHGSYFGTEKDLKRWEAEGKLQEIFKKEGLIE</sequence>
<keyword evidence="2" id="KW-1185">Reference proteome</keyword>